<dbReference type="eggNOG" id="ENOG503295B">
    <property type="taxonomic scope" value="Bacteria"/>
</dbReference>
<dbReference type="Pfam" id="PF03677">
    <property type="entry name" value="UPF0137"/>
    <property type="match status" value="1"/>
</dbReference>
<reference key="1">
    <citation type="journal article" date="2011" name="Mol. Biol. Evol.">
        <title>Unity in variety -- the pan-genome of the Chlamydiae.</title>
        <authorList>
            <person name="Collingro A."/>
            <person name="Tischler P."/>
            <person name="Weinmaier T."/>
            <person name="Penz T."/>
            <person name="Heinz E."/>
            <person name="Brunham R.C."/>
            <person name="Read T.D."/>
            <person name="Bavoil P.M."/>
            <person name="Sachse K."/>
            <person name="Kahane S."/>
            <person name="Friedman M.G."/>
            <person name="Rattei T."/>
            <person name="Myers G.S.A."/>
            <person name="Horn M."/>
        </authorList>
    </citation>
    <scope>NUCLEOTIDE SEQUENCE</scope>
    <source>
        <strain>Z</strain>
    </source>
</reference>
<dbReference type="HOGENOM" id="CLU_1109868_0_0_0"/>
<reference evidence="2 3" key="2">
    <citation type="journal article" date="2011" name="Mol. Biol. Evol.">
        <title>Unity in variety--the pan-genome of the Chlamydiae.</title>
        <authorList>
            <person name="Collingro A."/>
            <person name="Tischler P."/>
            <person name="Weinmaier T."/>
            <person name="Penz T."/>
            <person name="Heinz E."/>
            <person name="Brunham R.C."/>
            <person name="Read T.D."/>
            <person name="Bavoil P.M."/>
            <person name="Sachse K."/>
            <person name="Kahane S."/>
            <person name="Friedman M.G."/>
            <person name="Rattei T."/>
            <person name="Myers G.S."/>
            <person name="Horn M."/>
        </authorList>
    </citation>
    <scope>NUCLEOTIDE SEQUENCE [LARGE SCALE GENOMIC DNA]</scope>
    <source>
        <strain evidence="3">ATCC VR-1471 / Z</strain>
    </source>
</reference>
<protein>
    <submittedName>
        <fullName evidence="2">Chlamydia virulence plasmid protein 6</fullName>
    </submittedName>
</protein>
<dbReference type="AlphaFoldDB" id="F8L545"/>
<dbReference type="KEGG" id="sng:SNE_A00480"/>
<gene>
    <name evidence="2" type="primary">pGP6-D</name>
    <name evidence="2" type="ordered locus">SNE_A00480</name>
</gene>
<dbReference type="Proteomes" id="UP000000496">
    <property type="component" value="Chromosome gsn.131"/>
</dbReference>
<keyword evidence="3" id="KW-1185">Reference proteome</keyword>
<sequence>MGRFKTQKKDKMNELVERSQAGTLSSFAGVFQISPMSESEIATLETLLTKYKTDETNVAEDLKKLKAITSEVKAISNQAVILHGERIKRAQELFKKYQDGAFSAWLLKTYGNRQTPYNFLQYYELYSTMPQQTRSIIDEMPRQAIYSLSSRSIPQEEKMAFIEKYQGETKSELLERLRESFPLPPKDKRNSNKVKSATDLLKKALKTVQDNLFHPSSQEREEIQKILDEIQNSL</sequence>
<comment type="similarity">
    <text evidence="1">Belongs to the UPF0137 (pGP6-D) family.</text>
</comment>
<dbReference type="EMBL" id="FR872582">
    <property type="protein sequence ID" value="CCB87926.1"/>
    <property type="molecule type" value="Genomic_DNA"/>
</dbReference>
<dbReference type="STRING" id="331113.SNE_A00480"/>
<name>F8L545_SIMNZ</name>
<dbReference type="InterPro" id="IPR005350">
    <property type="entry name" value="UPF0137"/>
</dbReference>
<organism evidence="2 3">
    <name type="scientific">Simkania negevensis (strain ATCC VR-1471 / DSM 27360 / Z)</name>
    <dbReference type="NCBI Taxonomy" id="331113"/>
    <lineage>
        <taxon>Bacteria</taxon>
        <taxon>Pseudomonadati</taxon>
        <taxon>Chlamydiota</taxon>
        <taxon>Chlamydiia</taxon>
        <taxon>Parachlamydiales</taxon>
        <taxon>Simkaniaceae</taxon>
        <taxon>Simkania</taxon>
    </lineage>
</organism>
<evidence type="ECO:0000313" key="2">
    <source>
        <dbReference type="EMBL" id="CCB87926.1"/>
    </source>
</evidence>
<accession>F8L545</accession>
<evidence type="ECO:0000256" key="1">
    <source>
        <dbReference type="ARBA" id="ARBA00006121"/>
    </source>
</evidence>
<evidence type="ECO:0000313" key="3">
    <source>
        <dbReference type="Proteomes" id="UP000000496"/>
    </source>
</evidence>
<proteinExistence type="inferred from homology"/>